<comment type="similarity">
    <text evidence="1 4 5">Belongs to the bacterial ribosomal protein bL21 family.</text>
</comment>
<dbReference type="PANTHER" id="PTHR21349:SF0">
    <property type="entry name" value="LARGE RIBOSOMAL SUBUNIT PROTEIN BL21M"/>
    <property type="match status" value="1"/>
</dbReference>
<reference evidence="6 7" key="1">
    <citation type="journal article" date="2015" name="Nature">
        <title>rRNA introns, odd ribosomes, and small enigmatic genomes across a large radiation of phyla.</title>
        <authorList>
            <person name="Brown C.T."/>
            <person name="Hug L.A."/>
            <person name="Thomas B.C."/>
            <person name="Sharon I."/>
            <person name="Castelle C.J."/>
            <person name="Singh A."/>
            <person name="Wilkins M.J."/>
            <person name="Williams K.H."/>
            <person name="Banfield J.F."/>
        </authorList>
    </citation>
    <scope>NUCLEOTIDE SEQUENCE [LARGE SCALE GENOMIC DNA]</scope>
</reference>
<dbReference type="GO" id="GO:0005737">
    <property type="term" value="C:cytoplasm"/>
    <property type="evidence" value="ECO:0007669"/>
    <property type="project" value="UniProtKB-ARBA"/>
</dbReference>
<keyword evidence="4 5" id="KW-0699">rRNA-binding</keyword>
<proteinExistence type="inferred from homology"/>
<evidence type="ECO:0000256" key="4">
    <source>
        <dbReference type="HAMAP-Rule" id="MF_01363"/>
    </source>
</evidence>
<dbReference type="InterPro" id="IPR028909">
    <property type="entry name" value="bL21-like"/>
</dbReference>
<evidence type="ECO:0000256" key="5">
    <source>
        <dbReference type="RuleBase" id="RU000562"/>
    </source>
</evidence>
<dbReference type="EMBL" id="LCMA01000003">
    <property type="protein sequence ID" value="KKU27163.1"/>
    <property type="molecule type" value="Genomic_DNA"/>
</dbReference>
<dbReference type="HAMAP" id="MF_01363">
    <property type="entry name" value="Ribosomal_bL21"/>
    <property type="match status" value="1"/>
</dbReference>
<evidence type="ECO:0000313" key="7">
    <source>
        <dbReference type="Proteomes" id="UP000034175"/>
    </source>
</evidence>
<evidence type="ECO:0000256" key="1">
    <source>
        <dbReference type="ARBA" id="ARBA00008563"/>
    </source>
</evidence>
<dbReference type="InterPro" id="IPR001787">
    <property type="entry name" value="Ribosomal_bL21"/>
</dbReference>
<sequence length="103" mass="11483">MAKIAIIETGGKQYLVTQDSVLNVEKLPKSNGKITFDKVLLVDDGKETKVGAPYLAGAVVSAEHIADGREKKVTVIRYRQKSRYFKKKGHRQPFTKVRITALP</sequence>
<dbReference type="AlphaFoldDB" id="A0A0G1RAX5"/>
<dbReference type="GO" id="GO:0019843">
    <property type="term" value="F:rRNA binding"/>
    <property type="evidence" value="ECO:0007669"/>
    <property type="project" value="UniProtKB-UniRule"/>
</dbReference>
<dbReference type="GO" id="GO:0006412">
    <property type="term" value="P:translation"/>
    <property type="evidence" value="ECO:0007669"/>
    <property type="project" value="UniProtKB-UniRule"/>
</dbReference>
<dbReference type="InterPro" id="IPR036164">
    <property type="entry name" value="bL21-like_sf"/>
</dbReference>
<dbReference type="PATRIC" id="fig|1619042.3.peg.156"/>
<dbReference type="GO" id="GO:1990904">
    <property type="term" value="C:ribonucleoprotein complex"/>
    <property type="evidence" value="ECO:0007669"/>
    <property type="project" value="UniProtKB-KW"/>
</dbReference>
<name>A0A0G1RAX5_9BACT</name>
<keyword evidence="3 4" id="KW-0687">Ribonucleoprotein</keyword>
<keyword evidence="2 4" id="KW-0689">Ribosomal protein</keyword>
<dbReference type="Proteomes" id="UP000034175">
    <property type="component" value="Unassembled WGS sequence"/>
</dbReference>
<dbReference type="SUPFAM" id="SSF141091">
    <property type="entry name" value="L21p-like"/>
    <property type="match status" value="1"/>
</dbReference>
<dbReference type="PANTHER" id="PTHR21349">
    <property type="entry name" value="50S RIBOSOMAL PROTEIN L21"/>
    <property type="match status" value="1"/>
</dbReference>
<dbReference type="Pfam" id="PF00829">
    <property type="entry name" value="Ribosomal_L21p"/>
    <property type="match status" value="1"/>
</dbReference>
<gene>
    <name evidence="4" type="primary">rplU</name>
    <name evidence="6" type="ORF">UX39_C0003G0002</name>
</gene>
<organism evidence="6 7">
    <name type="scientific">Candidatus Magasanikbacteria bacterium GW2011_GWA2_46_17</name>
    <dbReference type="NCBI Taxonomy" id="1619042"/>
    <lineage>
        <taxon>Bacteria</taxon>
        <taxon>Candidatus Magasanikiibacteriota</taxon>
    </lineage>
</organism>
<dbReference type="NCBIfam" id="TIGR00061">
    <property type="entry name" value="L21"/>
    <property type="match status" value="1"/>
</dbReference>
<comment type="caution">
    <text evidence="6">The sequence shown here is derived from an EMBL/GenBank/DDBJ whole genome shotgun (WGS) entry which is preliminary data.</text>
</comment>
<evidence type="ECO:0000256" key="2">
    <source>
        <dbReference type="ARBA" id="ARBA00022980"/>
    </source>
</evidence>
<comment type="function">
    <text evidence="4 5">This protein binds to 23S rRNA in the presence of protein L20.</text>
</comment>
<evidence type="ECO:0000256" key="3">
    <source>
        <dbReference type="ARBA" id="ARBA00023274"/>
    </source>
</evidence>
<protein>
    <recommendedName>
        <fullName evidence="4">Large ribosomal subunit protein bL21</fullName>
    </recommendedName>
</protein>
<evidence type="ECO:0000313" key="6">
    <source>
        <dbReference type="EMBL" id="KKU27163.1"/>
    </source>
</evidence>
<accession>A0A0G1RAX5</accession>
<comment type="subunit">
    <text evidence="4">Part of the 50S ribosomal subunit. Contacts protein L20.</text>
</comment>
<dbReference type="GO" id="GO:0005840">
    <property type="term" value="C:ribosome"/>
    <property type="evidence" value="ECO:0007669"/>
    <property type="project" value="UniProtKB-KW"/>
</dbReference>
<keyword evidence="4 5" id="KW-0694">RNA-binding</keyword>
<dbReference type="GO" id="GO:0003735">
    <property type="term" value="F:structural constituent of ribosome"/>
    <property type="evidence" value="ECO:0007669"/>
    <property type="project" value="InterPro"/>
</dbReference>